<proteinExistence type="predicted"/>
<evidence type="ECO:0000313" key="9">
    <source>
        <dbReference type="EMBL" id="OIR01793.1"/>
    </source>
</evidence>
<evidence type="ECO:0000256" key="7">
    <source>
        <dbReference type="SAM" id="Phobius"/>
    </source>
</evidence>
<evidence type="ECO:0000256" key="4">
    <source>
        <dbReference type="ARBA" id="ARBA00022692"/>
    </source>
</evidence>
<evidence type="ECO:0000256" key="1">
    <source>
        <dbReference type="ARBA" id="ARBA00004141"/>
    </source>
</evidence>
<dbReference type="GO" id="GO:0005886">
    <property type="term" value="C:plasma membrane"/>
    <property type="evidence" value="ECO:0007669"/>
    <property type="project" value="TreeGrafter"/>
</dbReference>
<dbReference type="PANTHER" id="PTHR48090">
    <property type="entry name" value="UNDECAPRENYL-PHOSPHATE 4-DEOXY-4-FORMAMIDO-L-ARABINOSE TRANSFERASE-RELATED"/>
    <property type="match status" value="1"/>
</dbReference>
<dbReference type="Gene3D" id="3.90.550.10">
    <property type="entry name" value="Spore Coat Polysaccharide Biosynthesis Protein SpsA, Chain A"/>
    <property type="match status" value="1"/>
</dbReference>
<feature type="transmembrane region" description="Helical" evidence="7">
    <location>
        <begin position="240"/>
        <end position="261"/>
    </location>
</feature>
<dbReference type="Pfam" id="PF00535">
    <property type="entry name" value="Glycos_transf_2"/>
    <property type="match status" value="1"/>
</dbReference>
<evidence type="ECO:0000259" key="8">
    <source>
        <dbReference type="Pfam" id="PF00535"/>
    </source>
</evidence>
<dbReference type="InterPro" id="IPR029044">
    <property type="entry name" value="Nucleotide-diphossugar_trans"/>
</dbReference>
<keyword evidence="4 7" id="KW-0812">Transmembrane</keyword>
<dbReference type="PANTHER" id="PTHR48090:SF1">
    <property type="entry name" value="PROPHAGE BACTOPRENOL GLUCOSYL TRANSFERASE HOMOLOG"/>
    <property type="match status" value="1"/>
</dbReference>
<keyword evidence="6 7" id="KW-0472">Membrane</keyword>
<evidence type="ECO:0000256" key="3">
    <source>
        <dbReference type="ARBA" id="ARBA00022679"/>
    </source>
</evidence>
<dbReference type="CDD" id="cd04187">
    <property type="entry name" value="DPM1_like_bac"/>
    <property type="match status" value="1"/>
</dbReference>
<keyword evidence="2" id="KW-0328">Glycosyltransferase</keyword>
<feature type="domain" description="Glycosyltransferase 2-like" evidence="8">
    <location>
        <begin position="14"/>
        <end position="178"/>
    </location>
</feature>
<dbReference type="AlphaFoldDB" id="A0A1J5S076"/>
<dbReference type="InterPro" id="IPR001173">
    <property type="entry name" value="Glyco_trans_2-like"/>
</dbReference>
<dbReference type="SUPFAM" id="SSF53448">
    <property type="entry name" value="Nucleotide-diphospho-sugar transferases"/>
    <property type="match status" value="1"/>
</dbReference>
<name>A0A1J5S076_9ZZZZ</name>
<evidence type="ECO:0000256" key="2">
    <source>
        <dbReference type="ARBA" id="ARBA00022676"/>
    </source>
</evidence>
<accession>A0A1J5S076</accession>
<dbReference type="InterPro" id="IPR050256">
    <property type="entry name" value="Glycosyltransferase_2"/>
</dbReference>
<evidence type="ECO:0000256" key="5">
    <source>
        <dbReference type="ARBA" id="ARBA00022989"/>
    </source>
</evidence>
<comment type="subcellular location">
    <subcellularLocation>
        <location evidence="1">Membrane</location>
        <topology evidence="1">Multi-pass membrane protein</topology>
    </subcellularLocation>
</comment>
<dbReference type="EMBL" id="MLJW01000080">
    <property type="protein sequence ID" value="OIR01793.1"/>
    <property type="molecule type" value="Genomic_DNA"/>
</dbReference>
<organism evidence="9">
    <name type="scientific">mine drainage metagenome</name>
    <dbReference type="NCBI Taxonomy" id="410659"/>
    <lineage>
        <taxon>unclassified sequences</taxon>
        <taxon>metagenomes</taxon>
        <taxon>ecological metagenomes</taxon>
    </lineage>
</organism>
<protein>
    <recommendedName>
        <fullName evidence="8">Glycosyltransferase 2-like domain-containing protein</fullName>
    </recommendedName>
</protein>
<keyword evidence="5 7" id="KW-1133">Transmembrane helix</keyword>
<sequence>MTPASPATPRRVALVVPVFNEEPVLPELFARLDGVRASEPGVEWACIFVNDGSRDRSAEMIAARAESDRAMELVDLSRNFGHQAALMAGIARAGELGVDAVVTMDADLQDPPELIPELIAKWRDGAAVVLAVRRSREERGLRRAGFDLFHRLFNRFSDFPIVANTGTFGLMNAEALEALVALPERHRFFPGLRGWVGFPTAQIFYDRKDRAAGTPAQTLRRLVTYAFDGMLSFSYLPLRMLTYVGLAVSGFGFALGTFFIVRRLLGIEIAFTGFTTLVTLTLFLGGIQLVGIGVIGEYLARVYDEVKKRPLYIVRRRKP</sequence>
<dbReference type="GO" id="GO:0016757">
    <property type="term" value="F:glycosyltransferase activity"/>
    <property type="evidence" value="ECO:0007669"/>
    <property type="project" value="UniProtKB-KW"/>
</dbReference>
<keyword evidence="3" id="KW-0808">Transferase</keyword>
<evidence type="ECO:0000256" key="6">
    <source>
        <dbReference type="ARBA" id="ARBA00023136"/>
    </source>
</evidence>
<gene>
    <name evidence="9" type="ORF">GALL_160940</name>
</gene>
<feature type="transmembrane region" description="Helical" evidence="7">
    <location>
        <begin position="273"/>
        <end position="300"/>
    </location>
</feature>
<reference evidence="9" key="1">
    <citation type="submission" date="2016-10" db="EMBL/GenBank/DDBJ databases">
        <title>Sequence of Gallionella enrichment culture.</title>
        <authorList>
            <person name="Poehlein A."/>
            <person name="Muehling M."/>
            <person name="Daniel R."/>
        </authorList>
    </citation>
    <scope>NUCLEOTIDE SEQUENCE</scope>
</reference>
<comment type="caution">
    <text evidence="9">The sequence shown here is derived from an EMBL/GenBank/DDBJ whole genome shotgun (WGS) entry which is preliminary data.</text>
</comment>